<dbReference type="EMBL" id="CP141614">
    <property type="protein sequence ID" value="WRP14856.1"/>
    <property type="molecule type" value="Genomic_DNA"/>
</dbReference>
<keyword evidence="3" id="KW-1185">Reference proteome</keyword>
<evidence type="ECO:0000256" key="1">
    <source>
        <dbReference type="SAM" id="MobiDB-lite"/>
    </source>
</evidence>
<reference evidence="3" key="1">
    <citation type="submission" date="2023-12" db="EMBL/GenBank/DDBJ databases">
        <title>Novel isolates from deep terrestrial aquifers shed light on the physiology and ecology of the class Limnochordia.</title>
        <authorList>
            <person name="Karnachuk O.V."/>
            <person name="Lukina A.P."/>
            <person name="Avakyan M.R."/>
            <person name="Kadnikov V."/>
            <person name="Begmatov S."/>
            <person name="Beletsky A.V."/>
            <person name="Mardanov A.V."/>
            <person name="Ravin N.V."/>
        </authorList>
    </citation>
    <scope>NUCLEOTIDE SEQUENCE [LARGE SCALE GENOMIC DNA]</scope>
    <source>
        <strain evidence="3">LN</strain>
    </source>
</reference>
<name>A0ABZ1BQK7_9FIRM</name>
<accession>A0ABZ1BQK7</accession>
<organism evidence="2 3">
    <name type="scientific">Geochorda subterranea</name>
    <dbReference type="NCBI Taxonomy" id="3109564"/>
    <lineage>
        <taxon>Bacteria</taxon>
        <taxon>Bacillati</taxon>
        <taxon>Bacillota</taxon>
        <taxon>Limnochordia</taxon>
        <taxon>Limnochordales</taxon>
        <taxon>Geochordaceae</taxon>
        <taxon>Geochorda</taxon>
    </lineage>
</organism>
<evidence type="ECO:0000313" key="2">
    <source>
        <dbReference type="EMBL" id="WRP14856.1"/>
    </source>
</evidence>
<protein>
    <submittedName>
        <fullName evidence="2">Uncharacterized protein</fullName>
    </submittedName>
</protein>
<sequence length="54" mass="5529">MRPTHRAASAPSPSEAGAASTTVTGQGDSATAWAARRADSWSTTCPGLVIRTTR</sequence>
<proteinExistence type="predicted"/>
<feature type="region of interest" description="Disordered" evidence="1">
    <location>
        <begin position="1"/>
        <end position="38"/>
    </location>
</feature>
<dbReference type="Proteomes" id="UP001333102">
    <property type="component" value="Chromosome"/>
</dbReference>
<feature type="compositionally biased region" description="Low complexity" evidence="1">
    <location>
        <begin position="7"/>
        <end position="20"/>
    </location>
</feature>
<dbReference type="RefSeq" id="WP_324669242.1">
    <property type="nucleotide sequence ID" value="NZ_CP141614.1"/>
</dbReference>
<evidence type="ECO:0000313" key="3">
    <source>
        <dbReference type="Proteomes" id="UP001333102"/>
    </source>
</evidence>
<gene>
    <name evidence="2" type="ORF">VLY81_01405</name>
</gene>